<feature type="compositionally biased region" description="Basic and acidic residues" evidence="1">
    <location>
        <begin position="72"/>
        <end position="106"/>
    </location>
</feature>
<feature type="compositionally biased region" description="Acidic residues" evidence="1">
    <location>
        <begin position="278"/>
        <end position="288"/>
    </location>
</feature>
<feature type="region of interest" description="Disordered" evidence="1">
    <location>
        <begin position="245"/>
        <end position="288"/>
    </location>
</feature>
<dbReference type="Proteomes" id="UP000762676">
    <property type="component" value="Unassembled WGS sequence"/>
</dbReference>
<evidence type="ECO:0000313" key="3">
    <source>
        <dbReference type="EMBL" id="GFS06633.1"/>
    </source>
</evidence>
<protein>
    <submittedName>
        <fullName evidence="3">Uncharacterized protein</fullName>
    </submittedName>
</protein>
<keyword evidence="2" id="KW-0812">Transmembrane</keyword>
<reference evidence="3 4" key="1">
    <citation type="journal article" date="2021" name="Elife">
        <title>Chloroplast acquisition without the gene transfer in kleptoplastic sea slugs, Plakobranchus ocellatus.</title>
        <authorList>
            <person name="Maeda T."/>
            <person name="Takahashi S."/>
            <person name="Yoshida T."/>
            <person name="Shimamura S."/>
            <person name="Takaki Y."/>
            <person name="Nagai Y."/>
            <person name="Toyoda A."/>
            <person name="Suzuki Y."/>
            <person name="Arimoto A."/>
            <person name="Ishii H."/>
            <person name="Satoh N."/>
            <person name="Nishiyama T."/>
            <person name="Hasebe M."/>
            <person name="Maruyama T."/>
            <person name="Minagawa J."/>
            <person name="Obokata J."/>
            <person name="Shigenobu S."/>
        </authorList>
    </citation>
    <scope>NUCLEOTIDE SEQUENCE [LARGE SCALE GENOMIC DNA]</scope>
</reference>
<evidence type="ECO:0000256" key="1">
    <source>
        <dbReference type="SAM" id="MobiDB-lite"/>
    </source>
</evidence>
<keyword evidence="2" id="KW-0472">Membrane</keyword>
<dbReference type="AlphaFoldDB" id="A0AAV4I880"/>
<evidence type="ECO:0000256" key="2">
    <source>
        <dbReference type="SAM" id="Phobius"/>
    </source>
</evidence>
<dbReference type="EMBL" id="BMAT01002420">
    <property type="protein sequence ID" value="GFS06633.1"/>
    <property type="molecule type" value="Genomic_DNA"/>
</dbReference>
<keyword evidence="4" id="KW-1185">Reference proteome</keyword>
<keyword evidence="2" id="KW-1133">Transmembrane helix</keyword>
<feature type="transmembrane region" description="Helical" evidence="2">
    <location>
        <begin position="334"/>
        <end position="353"/>
    </location>
</feature>
<organism evidence="3 4">
    <name type="scientific">Elysia marginata</name>
    <dbReference type="NCBI Taxonomy" id="1093978"/>
    <lineage>
        <taxon>Eukaryota</taxon>
        <taxon>Metazoa</taxon>
        <taxon>Spiralia</taxon>
        <taxon>Lophotrochozoa</taxon>
        <taxon>Mollusca</taxon>
        <taxon>Gastropoda</taxon>
        <taxon>Heterobranchia</taxon>
        <taxon>Euthyneura</taxon>
        <taxon>Panpulmonata</taxon>
        <taxon>Sacoglossa</taxon>
        <taxon>Placobranchoidea</taxon>
        <taxon>Plakobranchidae</taxon>
        <taxon>Elysia</taxon>
    </lineage>
</organism>
<sequence length="404" mass="45094">MDSPRKEHVHRPHKRSSFRMPISRRFRAEFTPLPQTEPDSPDGGERVDFASRRSVKGGGYKGIRLSEFGTSPRKDRPGVSPRRDKCGILAKREQEETTRLLDKASTETEDGDELDIGLRKSGGKKGTKMLAHSGPAMTEVGEDNVKHSGAICEKMKREKKEQGEEIPDDKRRRRELGLIAAAERKWRRRDHFDLASSVREPFLQQGGSRGASNNSHYKRGSGPCEFEAGGLAKWKISSFRSRRKSFGSESEKRRGERFQREREMEQTGHLNADHCPSEDEDDDFETEEESSDSASHVCDFSCPLVLHGPCPKSLPGGKKKLNGGWSVIVSRVELIILIIITTINIIIVIILNITNTPSSFLSINIIIILIIITVLLFSSSLSSPLLSSLSTSATFKSLMAHCIV</sequence>
<feature type="compositionally biased region" description="Basic residues" evidence="1">
    <location>
        <begin position="7"/>
        <end position="25"/>
    </location>
</feature>
<comment type="caution">
    <text evidence="3">The sequence shown here is derived from an EMBL/GenBank/DDBJ whole genome shotgun (WGS) entry which is preliminary data.</text>
</comment>
<evidence type="ECO:0000313" key="4">
    <source>
        <dbReference type="Proteomes" id="UP000762676"/>
    </source>
</evidence>
<proteinExistence type="predicted"/>
<feature type="transmembrane region" description="Helical" evidence="2">
    <location>
        <begin position="359"/>
        <end position="377"/>
    </location>
</feature>
<feature type="region of interest" description="Disordered" evidence="1">
    <location>
        <begin position="1"/>
        <end position="131"/>
    </location>
</feature>
<accession>A0AAV4I880</accession>
<name>A0AAV4I880_9GAST</name>
<gene>
    <name evidence="3" type="ORF">ElyMa_001230100</name>
</gene>
<feature type="compositionally biased region" description="Basic and acidic residues" evidence="1">
    <location>
        <begin position="249"/>
        <end position="277"/>
    </location>
</feature>